<protein>
    <submittedName>
        <fullName evidence="3">Septation protein SepH</fullName>
    </submittedName>
</protein>
<dbReference type="Pfam" id="PF11268">
    <property type="entry name" value="DUF3071"/>
    <property type="match status" value="1"/>
</dbReference>
<dbReference type="NCBIfam" id="NF040712">
    <property type="entry name" value="SepH"/>
    <property type="match status" value="1"/>
</dbReference>
<feature type="region of interest" description="Disordered" evidence="1">
    <location>
        <begin position="283"/>
        <end position="307"/>
    </location>
</feature>
<evidence type="ECO:0000256" key="1">
    <source>
        <dbReference type="SAM" id="MobiDB-lite"/>
    </source>
</evidence>
<evidence type="ECO:0000313" key="4">
    <source>
        <dbReference type="Proteomes" id="UP001500432"/>
    </source>
</evidence>
<name>A0ABP5NC85_9MICC</name>
<reference evidence="4" key="1">
    <citation type="journal article" date="2019" name="Int. J. Syst. Evol. Microbiol.">
        <title>The Global Catalogue of Microorganisms (GCM) 10K type strain sequencing project: providing services to taxonomists for standard genome sequencing and annotation.</title>
        <authorList>
            <consortium name="The Broad Institute Genomics Platform"/>
            <consortium name="The Broad Institute Genome Sequencing Center for Infectious Disease"/>
            <person name="Wu L."/>
            <person name="Ma J."/>
        </authorList>
    </citation>
    <scope>NUCLEOTIDE SEQUENCE [LARGE SCALE GENOMIC DNA]</scope>
    <source>
        <strain evidence="4">JCM 16034</strain>
    </source>
</reference>
<dbReference type="InterPro" id="IPR047682">
    <property type="entry name" value="SepH-like"/>
</dbReference>
<dbReference type="EMBL" id="BAAAQW010000002">
    <property type="protein sequence ID" value="GAA2196750.1"/>
    <property type="molecule type" value="Genomic_DNA"/>
</dbReference>
<sequence length="483" mass="51880">MRDLAHGNVQELRLVGVHEDGAHLILSGANGETFRLSLDEALRRAVSRPAPQRPLRAGGEGTELSPRQIQTEIRAGATAEEVAERFGVPLARVQRYEGPVLAEREHIVRRAQSVEVPGHLPSHDTLRGPAAYEPATLGEMVAYRLSLYGVDAAQAEWDSWRRPDGQWTVAARFALPAGAPASIGEEPPALWTYHPVHRTIANANRWAQQLSELEPLDGPSPRRRLSAVSDHPFDIEAPESLRAEPALDREGELLDMLRARRGQRLGVDEDADDALALLLTHGIPAAHPRPSEVRDADEGESAGDGAGLTHAQATEDEAVRVPGQTPQPATPEPPERAPVQRGGITSLLSRLNGRAPEDDQGHLGLRPGLSTATREITLVPTAPPRRDGAPEPGEPEGSAPDAEDGPDSARSPGRDEPAHRTAPEPPERPEPPRPSDAGRSSPAERPAPTGSAAAPEPQPRRSSRPKRSSVPSWDEIVFGTKGD</sequence>
<proteinExistence type="predicted"/>
<gene>
    <name evidence="3" type="primary">sepH</name>
    <name evidence="3" type="ORF">GCM10009849_03060</name>
</gene>
<evidence type="ECO:0000259" key="2">
    <source>
        <dbReference type="Pfam" id="PF11268"/>
    </source>
</evidence>
<evidence type="ECO:0000313" key="3">
    <source>
        <dbReference type="EMBL" id="GAA2196750.1"/>
    </source>
</evidence>
<feature type="region of interest" description="Disordered" evidence="1">
    <location>
        <begin position="45"/>
        <end position="65"/>
    </location>
</feature>
<dbReference type="Proteomes" id="UP001500432">
    <property type="component" value="Unassembled WGS sequence"/>
</dbReference>
<dbReference type="RefSeq" id="WP_344297829.1">
    <property type="nucleotide sequence ID" value="NZ_BAAAQW010000002.1"/>
</dbReference>
<keyword evidence="4" id="KW-1185">Reference proteome</keyword>
<feature type="region of interest" description="Disordered" evidence="1">
    <location>
        <begin position="320"/>
        <end position="483"/>
    </location>
</feature>
<organism evidence="3 4">
    <name type="scientific">Sinomonas flava</name>
    <dbReference type="NCBI Taxonomy" id="496857"/>
    <lineage>
        <taxon>Bacteria</taxon>
        <taxon>Bacillati</taxon>
        <taxon>Actinomycetota</taxon>
        <taxon>Actinomycetes</taxon>
        <taxon>Micrococcales</taxon>
        <taxon>Micrococcaceae</taxon>
        <taxon>Sinomonas</taxon>
    </lineage>
</organism>
<feature type="domain" description="DUF3071" evidence="2">
    <location>
        <begin position="10"/>
        <end position="191"/>
    </location>
</feature>
<comment type="caution">
    <text evidence="3">The sequence shown here is derived from an EMBL/GenBank/DDBJ whole genome shotgun (WGS) entry which is preliminary data.</text>
</comment>
<accession>A0ABP5NC85</accession>
<feature type="compositionally biased region" description="Basic and acidic residues" evidence="1">
    <location>
        <begin position="412"/>
        <end position="433"/>
    </location>
</feature>
<dbReference type="InterPro" id="IPR021421">
    <property type="entry name" value="DUF3071"/>
</dbReference>